<dbReference type="Gene3D" id="3.50.50.100">
    <property type="match status" value="1"/>
</dbReference>
<reference evidence="5" key="1">
    <citation type="submission" date="2014-09" db="EMBL/GenBank/DDBJ databases">
        <title>Genome sequence of the luminous mushroom Mycena chlorophos for searching fungal bioluminescence genes.</title>
        <authorList>
            <person name="Tanaka Y."/>
            <person name="Kasuga D."/>
            <person name="Oba Y."/>
            <person name="Hase S."/>
            <person name="Sato K."/>
            <person name="Oba Y."/>
            <person name="Sakakibara Y."/>
        </authorList>
    </citation>
    <scope>NUCLEOTIDE SEQUENCE</scope>
</reference>
<evidence type="ECO:0000259" key="4">
    <source>
        <dbReference type="Pfam" id="PF22366"/>
    </source>
</evidence>
<proteinExistence type="predicted"/>
<dbReference type="Pfam" id="PF22366">
    <property type="entry name" value="NDH2_C"/>
    <property type="match status" value="1"/>
</dbReference>
<dbReference type="InterPro" id="IPR011989">
    <property type="entry name" value="ARM-like"/>
</dbReference>
<dbReference type="Gene3D" id="1.25.10.10">
    <property type="entry name" value="Leucine-rich Repeat Variant"/>
    <property type="match status" value="3"/>
</dbReference>
<feature type="non-terminal residue" evidence="5">
    <location>
        <position position="1"/>
    </location>
</feature>
<protein>
    <recommendedName>
        <fullName evidence="4">External alternative NADH-ubiquinone oxidoreductase-like C-terminal domain-containing protein</fullName>
    </recommendedName>
</protein>
<evidence type="ECO:0000256" key="1">
    <source>
        <dbReference type="ARBA" id="ARBA00022737"/>
    </source>
</evidence>
<feature type="region of interest" description="Disordered" evidence="3">
    <location>
        <begin position="1"/>
        <end position="30"/>
    </location>
</feature>
<feature type="region of interest" description="Disordered" evidence="3">
    <location>
        <begin position="123"/>
        <end position="142"/>
    </location>
</feature>
<dbReference type="EMBL" id="DF849649">
    <property type="protein sequence ID" value="GAT58356.1"/>
    <property type="molecule type" value="Genomic_DNA"/>
</dbReference>
<accession>A0ABQ0M4Q0</accession>
<dbReference type="InterPro" id="IPR054585">
    <property type="entry name" value="NDH2-like_C"/>
</dbReference>
<feature type="domain" description="External alternative NADH-ubiquinone oxidoreductase-like C-terminal" evidence="4">
    <location>
        <begin position="898"/>
        <end position="962"/>
    </location>
</feature>
<evidence type="ECO:0000313" key="5">
    <source>
        <dbReference type="EMBL" id="GAT58356.1"/>
    </source>
</evidence>
<feature type="region of interest" description="Disordered" evidence="3">
    <location>
        <begin position="185"/>
        <end position="235"/>
    </location>
</feature>
<dbReference type="SUPFAM" id="SSF48371">
    <property type="entry name" value="ARM repeat"/>
    <property type="match status" value="1"/>
</dbReference>
<organism evidence="5 6">
    <name type="scientific">Mycena chlorophos</name>
    <name type="common">Agaric fungus</name>
    <name type="synonym">Agaricus chlorophos</name>
    <dbReference type="NCBI Taxonomy" id="658473"/>
    <lineage>
        <taxon>Eukaryota</taxon>
        <taxon>Fungi</taxon>
        <taxon>Dikarya</taxon>
        <taxon>Basidiomycota</taxon>
        <taxon>Agaricomycotina</taxon>
        <taxon>Agaricomycetes</taxon>
        <taxon>Agaricomycetidae</taxon>
        <taxon>Agaricales</taxon>
        <taxon>Marasmiineae</taxon>
        <taxon>Mycenaceae</taxon>
        <taxon>Mycena</taxon>
    </lineage>
</organism>
<keyword evidence="2" id="KW-0833">Ubl conjugation pathway</keyword>
<dbReference type="PANTHER" id="PTHR12696">
    <property type="entry name" value="TIP120"/>
    <property type="match status" value="1"/>
</dbReference>
<feature type="compositionally biased region" description="Polar residues" evidence="3">
    <location>
        <begin position="211"/>
        <end position="224"/>
    </location>
</feature>
<sequence>TTHTTAPARASLPSTLEPRRLPTVRLPPRPRISHPDPCPAALNNPHLGSVTGQAIRWHPPSHPSSASTAATNYYLRRLSTNRTVDGMLFDDYKRRAGPSGRFMQKKAKAHSGRARYSNRIRRRHAHRPGSTARTPRTDLGISYSAPNRERRRRAVPMESIGHAGRRWSAFQGEADFADVIRRPSRAMRAPTKSQPAPSPSPRPATRVNLLSAVSDTHEPSQASHTVPAARDRLPTTAARPSSACCAACKYGGFRTNLDEPKKHKPHRESLFWCTQDHHCRTSSGCTTVQLVAAVARIAPTQIAPMLGDIVPGAVKAVQRDDNELHEGSLQALEALVLRCPTVITPYLSQSSRLLYNSSSTTRYIYDEDEAMADADDDDDEEAELDEYSDDEDTSYKIRRAATKLLAAIVGTRPELLSSLYKEVSPALISRFGDRKETVRFEVWATYIVLLKQTLVYGGSGRIDESSLKRKCDTEETMEVEGGPYSLLKAQPKTPPTTLQAGFIVLQTLLDVLPGSLSSQVVLIIPGLSQALSQTTSALHLTLAERHLRIASETFRVFSALLNAAKPVKTGRAKAVYEQAVARLVAHDTDTEVRACAEACVGDLWVGACYTSVFQLGSRLRSSRRLRYTSRCQALSLLALLLALAPTTTFPKIKSDLLPDVYRIAHTPLVAGTALDALLSFFAALVNTDGQITTHLVPNLVLAVEKMRKADTSTLGAGGDPGRGTAGNIAIGSLQEFLPAIIKLAKKRLLSLHALKEVGTHCSHSQLEGVADLLWVPLFENAENSGGDDEECCCCVAWQTGHYPAIACRRQGPEPKFMRDGGVCYSRKVGIARSVGDCTASSHAPTAQVASQQGAYLARAFAQRAKRDALEEQAQASTNAEDTKKALGKVKIRPFAYSHQGTLAYIGSDKAIADLPLLNGSLAAGGVLTYYFWRSAYLSTLFSLRNRTLVATDWVRTKVFGRDVSREW</sequence>
<gene>
    <name evidence="5" type="ORF">MCHLO_14798</name>
</gene>
<evidence type="ECO:0000256" key="2">
    <source>
        <dbReference type="ARBA" id="ARBA00022786"/>
    </source>
</evidence>
<evidence type="ECO:0000256" key="3">
    <source>
        <dbReference type="SAM" id="MobiDB-lite"/>
    </source>
</evidence>
<evidence type="ECO:0000313" key="6">
    <source>
        <dbReference type="Proteomes" id="UP000815677"/>
    </source>
</evidence>
<name>A0ABQ0M4Q0_MYCCL</name>
<keyword evidence="1" id="KW-0677">Repeat</keyword>
<dbReference type="InterPro" id="IPR016024">
    <property type="entry name" value="ARM-type_fold"/>
</dbReference>
<keyword evidence="6" id="KW-1185">Reference proteome</keyword>
<dbReference type="Proteomes" id="UP000815677">
    <property type="component" value="Unassembled WGS sequence"/>
</dbReference>
<dbReference type="InterPro" id="IPR039852">
    <property type="entry name" value="CAND1/CAND2"/>
</dbReference>